<dbReference type="STRING" id="1182544.W9WVX1"/>
<gene>
    <name evidence="6" type="ORF">A1O7_02859</name>
</gene>
<keyword evidence="5" id="KW-0732">Signal</keyword>
<organism evidence="6 7">
    <name type="scientific">Cladophialophora yegresii CBS 114405</name>
    <dbReference type="NCBI Taxonomy" id="1182544"/>
    <lineage>
        <taxon>Eukaryota</taxon>
        <taxon>Fungi</taxon>
        <taxon>Dikarya</taxon>
        <taxon>Ascomycota</taxon>
        <taxon>Pezizomycotina</taxon>
        <taxon>Eurotiomycetes</taxon>
        <taxon>Chaetothyriomycetidae</taxon>
        <taxon>Chaetothyriales</taxon>
        <taxon>Herpotrichiellaceae</taxon>
        <taxon>Cladophialophora</taxon>
    </lineage>
</organism>
<dbReference type="RefSeq" id="XP_007755078.1">
    <property type="nucleotide sequence ID" value="XM_007756888.1"/>
</dbReference>
<dbReference type="GO" id="GO:0005506">
    <property type="term" value="F:iron ion binding"/>
    <property type="evidence" value="ECO:0007669"/>
    <property type="project" value="InterPro"/>
</dbReference>
<dbReference type="Proteomes" id="UP000019473">
    <property type="component" value="Unassembled WGS sequence"/>
</dbReference>
<keyword evidence="3" id="KW-0560">Oxidoreductase</keyword>
<dbReference type="PANTHER" id="PTHR46300">
    <property type="entry name" value="P450, PUTATIVE (EUROFUNG)-RELATED-RELATED"/>
    <property type="match status" value="1"/>
</dbReference>
<dbReference type="InterPro" id="IPR050364">
    <property type="entry name" value="Cytochrome_P450_fung"/>
</dbReference>
<evidence type="ECO:0000256" key="3">
    <source>
        <dbReference type="ARBA" id="ARBA00023002"/>
    </source>
</evidence>
<comment type="similarity">
    <text evidence="1">Belongs to the cytochrome P450 family.</text>
</comment>
<dbReference type="VEuPathDB" id="FungiDB:A1O7_02859"/>
<dbReference type="GO" id="GO:0016705">
    <property type="term" value="F:oxidoreductase activity, acting on paired donors, with incorporation or reduction of molecular oxygen"/>
    <property type="evidence" value="ECO:0007669"/>
    <property type="project" value="InterPro"/>
</dbReference>
<evidence type="ECO:0000256" key="1">
    <source>
        <dbReference type="ARBA" id="ARBA00010617"/>
    </source>
</evidence>
<reference evidence="6 7" key="1">
    <citation type="submission" date="2013-03" db="EMBL/GenBank/DDBJ databases">
        <title>The Genome Sequence of Cladophialophora yegresii CBS 114405.</title>
        <authorList>
            <consortium name="The Broad Institute Genomics Platform"/>
            <person name="Cuomo C."/>
            <person name="de Hoog S."/>
            <person name="Gorbushina A."/>
            <person name="Walker B."/>
            <person name="Young S.K."/>
            <person name="Zeng Q."/>
            <person name="Gargeya S."/>
            <person name="Fitzgerald M."/>
            <person name="Haas B."/>
            <person name="Abouelleil A."/>
            <person name="Allen A.W."/>
            <person name="Alvarado L."/>
            <person name="Arachchi H.M."/>
            <person name="Berlin A.M."/>
            <person name="Chapman S.B."/>
            <person name="Gainer-Dewar J."/>
            <person name="Goldberg J."/>
            <person name="Griggs A."/>
            <person name="Gujja S."/>
            <person name="Hansen M."/>
            <person name="Howarth C."/>
            <person name="Imamovic A."/>
            <person name="Ireland A."/>
            <person name="Larimer J."/>
            <person name="McCowan C."/>
            <person name="Murphy C."/>
            <person name="Pearson M."/>
            <person name="Poon T.W."/>
            <person name="Priest M."/>
            <person name="Roberts A."/>
            <person name="Saif S."/>
            <person name="Shea T."/>
            <person name="Sisk P."/>
            <person name="Sykes S."/>
            <person name="Wortman J."/>
            <person name="Nusbaum C."/>
            <person name="Birren B."/>
        </authorList>
    </citation>
    <scope>NUCLEOTIDE SEQUENCE [LARGE SCALE GENOMIC DNA]</scope>
    <source>
        <strain evidence="6 7">CBS 114405</strain>
    </source>
</reference>
<accession>W9WVX1</accession>
<keyword evidence="7" id="KW-1185">Reference proteome</keyword>
<protein>
    <submittedName>
        <fullName evidence="6">Uncharacterized protein</fullName>
    </submittedName>
</protein>
<evidence type="ECO:0000313" key="6">
    <source>
        <dbReference type="EMBL" id="EXJ62424.1"/>
    </source>
</evidence>
<evidence type="ECO:0000256" key="4">
    <source>
        <dbReference type="ARBA" id="ARBA00023004"/>
    </source>
</evidence>
<keyword evidence="4" id="KW-0408">Iron</keyword>
<dbReference type="GO" id="GO:0004497">
    <property type="term" value="F:monooxygenase activity"/>
    <property type="evidence" value="ECO:0007669"/>
    <property type="project" value="InterPro"/>
</dbReference>
<comment type="caution">
    <text evidence="6">The sequence shown here is derived from an EMBL/GenBank/DDBJ whole genome shotgun (WGS) entry which is preliminary data.</text>
</comment>
<dbReference type="OrthoDB" id="1103324at2759"/>
<evidence type="ECO:0000256" key="2">
    <source>
        <dbReference type="ARBA" id="ARBA00022723"/>
    </source>
</evidence>
<evidence type="ECO:0000313" key="7">
    <source>
        <dbReference type="Proteomes" id="UP000019473"/>
    </source>
</evidence>
<dbReference type="AlphaFoldDB" id="W9WVX1"/>
<dbReference type="PANTHER" id="PTHR46300:SF5">
    <property type="entry name" value="CYTOCHROME P450"/>
    <property type="match status" value="1"/>
</dbReference>
<dbReference type="GeneID" id="19177463"/>
<proteinExistence type="inferred from homology"/>
<dbReference type="GO" id="GO:0020037">
    <property type="term" value="F:heme binding"/>
    <property type="evidence" value="ECO:0007669"/>
    <property type="project" value="InterPro"/>
</dbReference>
<name>W9WVX1_9EURO</name>
<dbReference type="InterPro" id="IPR036396">
    <property type="entry name" value="Cyt_P450_sf"/>
</dbReference>
<feature type="signal peptide" evidence="5">
    <location>
        <begin position="1"/>
        <end position="31"/>
    </location>
</feature>
<keyword evidence="2" id="KW-0479">Metal-binding</keyword>
<sequence length="172" mass="19257">MMNAGLVLVTTVLCALLVRLFSIGLPAYTTAGHIQHLKWPNECGPNFSLKLGSQTVIVLASGSMIKRLIDKRSGNYADRPSLFMQGVFEQARIILRGYDDLWKVERKLYHGLMNGTKATRYAPYQDLEPKQLCFDLLDRPEAFEAPITRMTLSAATSMTCGFRVTDPQNPVM</sequence>
<dbReference type="HOGENOM" id="CLU_1555091_0_0_1"/>
<dbReference type="Gene3D" id="1.10.630.10">
    <property type="entry name" value="Cytochrome P450"/>
    <property type="match status" value="1"/>
</dbReference>
<evidence type="ECO:0000256" key="5">
    <source>
        <dbReference type="SAM" id="SignalP"/>
    </source>
</evidence>
<feature type="chain" id="PRO_5004933898" evidence="5">
    <location>
        <begin position="32"/>
        <end position="172"/>
    </location>
</feature>
<dbReference type="EMBL" id="AMGW01000002">
    <property type="protein sequence ID" value="EXJ62424.1"/>
    <property type="molecule type" value="Genomic_DNA"/>
</dbReference>
<dbReference type="SUPFAM" id="SSF48264">
    <property type="entry name" value="Cytochrome P450"/>
    <property type="match status" value="1"/>
</dbReference>